<keyword evidence="2" id="KW-1185">Reference proteome</keyword>
<sequence>MDGCETRRLGWMQLTVAETISPLNNRMSMSTIATQCRGFYVVFGFCKNFGISHHRIFILLSQNHSYLLIRHVRALTVHLRPYAIHWDLIIFLKLIVGVDNVSPSS</sequence>
<protein>
    <submittedName>
        <fullName evidence="1">Uncharacterized protein</fullName>
    </submittedName>
</protein>
<proteinExistence type="predicted"/>
<evidence type="ECO:0000313" key="1">
    <source>
        <dbReference type="EMBL" id="KAF5358570.1"/>
    </source>
</evidence>
<name>A0A8H5G5H8_9AGAR</name>
<dbReference type="Proteomes" id="UP000518752">
    <property type="component" value="Unassembled WGS sequence"/>
</dbReference>
<organism evidence="1 2">
    <name type="scientific">Collybiopsis confluens</name>
    <dbReference type="NCBI Taxonomy" id="2823264"/>
    <lineage>
        <taxon>Eukaryota</taxon>
        <taxon>Fungi</taxon>
        <taxon>Dikarya</taxon>
        <taxon>Basidiomycota</taxon>
        <taxon>Agaricomycotina</taxon>
        <taxon>Agaricomycetes</taxon>
        <taxon>Agaricomycetidae</taxon>
        <taxon>Agaricales</taxon>
        <taxon>Marasmiineae</taxon>
        <taxon>Omphalotaceae</taxon>
        <taxon>Collybiopsis</taxon>
    </lineage>
</organism>
<accession>A0A8H5G5H8</accession>
<dbReference type="EMBL" id="JAACJN010000233">
    <property type="protein sequence ID" value="KAF5358570.1"/>
    <property type="molecule type" value="Genomic_DNA"/>
</dbReference>
<reference evidence="1 2" key="1">
    <citation type="journal article" date="2020" name="ISME J.">
        <title>Uncovering the hidden diversity of litter-decomposition mechanisms in mushroom-forming fungi.</title>
        <authorList>
            <person name="Floudas D."/>
            <person name="Bentzer J."/>
            <person name="Ahren D."/>
            <person name="Johansson T."/>
            <person name="Persson P."/>
            <person name="Tunlid A."/>
        </authorList>
    </citation>
    <scope>NUCLEOTIDE SEQUENCE [LARGE SCALE GENOMIC DNA]</scope>
    <source>
        <strain evidence="1 2">CBS 406.79</strain>
    </source>
</reference>
<comment type="caution">
    <text evidence="1">The sequence shown here is derived from an EMBL/GenBank/DDBJ whole genome shotgun (WGS) entry which is preliminary data.</text>
</comment>
<evidence type="ECO:0000313" key="2">
    <source>
        <dbReference type="Proteomes" id="UP000518752"/>
    </source>
</evidence>
<dbReference type="AlphaFoldDB" id="A0A8H5G5H8"/>
<gene>
    <name evidence="1" type="ORF">D9757_012953</name>
</gene>